<evidence type="ECO:0000256" key="1">
    <source>
        <dbReference type="SAM" id="MobiDB-lite"/>
    </source>
</evidence>
<reference evidence="6 7" key="1">
    <citation type="submission" date="2021-04" db="EMBL/GenBank/DDBJ databases">
        <authorList>
            <person name="Ivanova A."/>
        </authorList>
    </citation>
    <scope>NUCLEOTIDE SEQUENCE [LARGE SCALE GENOMIC DNA]</scope>
    <source>
        <strain evidence="6 7">G18</strain>
    </source>
</reference>
<accession>A0ABS5BKH4</accession>
<dbReference type="Pfam" id="PF07587">
    <property type="entry name" value="PSD1"/>
    <property type="match status" value="1"/>
</dbReference>
<keyword evidence="7" id="KW-1185">Reference proteome</keyword>
<comment type="caution">
    <text evidence="6">The sequence shown here is derived from an EMBL/GenBank/DDBJ whole genome shotgun (WGS) entry which is preliminary data.</text>
</comment>
<dbReference type="EMBL" id="JAGKQQ010000001">
    <property type="protein sequence ID" value="MBP3953982.1"/>
    <property type="molecule type" value="Genomic_DNA"/>
</dbReference>
<dbReference type="PANTHER" id="PTHR35889:SF3">
    <property type="entry name" value="F-BOX DOMAIN-CONTAINING PROTEIN"/>
    <property type="match status" value="1"/>
</dbReference>
<evidence type="ECO:0000313" key="6">
    <source>
        <dbReference type="EMBL" id="MBP3953982.1"/>
    </source>
</evidence>
<dbReference type="InterPro" id="IPR011444">
    <property type="entry name" value="DUF1549"/>
</dbReference>
<gene>
    <name evidence="6" type="ORF">J8F10_01540</name>
</gene>
<evidence type="ECO:0000259" key="5">
    <source>
        <dbReference type="Pfam" id="PF07635"/>
    </source>
</evidence>
<dbReference type="Pfam" id="PF07583">
    <property type="entry name" value="PSCyt2"/>
    <property type="match status" value="1"/>
</dbReference>
<feature type="region of interest" description="Disordered" evidence="1">
    <location>
        <begin position="21"/>
        <end position="40"/>
    </location>
</feature>
<dbReference type="PANTHER" id="PTHR35889">
    <property type="entry name" value="CYCLOINULO-OLIGOSACCHARIDE FRUCTANOTRANSFERASE-RELATED"/>
    <property type="match status" value="1"/>
</dbReference>
<dbReference type="SUPFAM" id="SSF46626">
    <property type="entry name" value="Cytochrome c"/>
    <property type="match status" value="1"/>
</dbReference>
<keyword evidence="2" id="KW-0732">Signal</keyword>
<feature type="domain" description="DUF1553" evidence="4">
    <location>
        <begin position="723"/>
        <end position="981"/>
    </location>
</feature>
<proteinExistence type="predicted"/>
<dbReference type="Proteomes" id="UP000676565">
    <property type="component" value="Unassembled WGS sequence"/>
</dbReference>
<sequence>MKHLSLIALLSCLLTVRGADPVPAPPTQEGPKPAAGSAPPERVIEFNRDVRPILSDACFACHGFDPKSRKAKLRLDIPEGAFAEREGTFPIKPGDPKKSEVWKRIVTDDAESVMPPPHSNKKLTDAQKETLRLWISQGAKYQKHWAFETIQRQKAPETRNPIDAFLLTRLQKEGLKPTPAADLETLIRRVSFALTGLPPTIKELDEFLADKSPNAYEKMVDRYLASPRFGEEMARHWLDVARYADTHGLHLDNERLMWKYRDWVVKAFNENLPFDKFTVYQLAGDLLPNPTSDQLTATGFSRCNVTTGEGGSIDEEWLYRNAVDRATTATQAFLGLTAGCAVCHDHKFDPISTKEYYSLYAFFYSGADPALDSNVSTTGPFVKVPSPTQKTSLEVAAKAEQDARVALEKAAESAKYTDPATATSAKPVEVRDVLFDDALPPGATNRNTTRNSADWVTDPSFRAHSGRRVLRQANTFFHEDVIQFRNAIRVPGTANLEAWVYIDPKQPPRAITLQLSGGKKLWWGTDSTPGNLGTRIGALPKAGEWVKLSITLADLGLKESQSVSSLTLQEHSGVVYWDAVAFKGQSVPSTDALASFQVWWKSLNGKAPPDLPTDLNAIAVNGPAKSHTPAGAAKLQAFYLAHVARPATEELNQRRTEWEKARAEHFIAADAIPGTMVFRDLPVPRDSFVMLRGQYDKKGDKVVPGVPGVLPPLKLADPKKRATRLDLANWIVAPENPLTARVAANRLWQQFFGTGLVKTSSDFGSQGEPPSHPELLDWLASEYASHWDTKKLVKLLVMTDAFKRDASQPADVRAKDPANRFLSRGPRFRLDAEQLRDNALFVSGLMSNQMGGRGVNPYQPPNIWEPVGYADSNTRYYLQDHGEALYRRSLYVFIKRTAPAPFLTNFDATNREQLCAGRDRTNTPLQALQLMNDVQHFEAARALAELALADGGKTTEDRVTFLYRAVLSRKPDADELKLVTAALTTQRELFTAKPELAKKVVFAGESKPKGVASDVDIAVWTMIANLVLNLDEAVTRN</sequence>
<evidence type="ECO:0000313" key="7">
    <source>
        <dbReference type="Proteomes" id="UP000676565"/>
    </source>
</evidence>
<protein>
    <submittedName>
        <fullName evidence="6">PSD1 domain-containing protein</fullName>
    </submittedName>
</protein>
<evidence type="ECO:0000256" key="2">
    <source>
        <dbReference type="SAM" id="SignalP"/>
    </source>
</evidence>
<dbReference type="InterPro" id="IPR022655">
    <property type="entry name" value="DUF1553"/>
</dbReference>
<name>A0ABS5BKH4_9BACT</name>
<feature type="domain" description="DUF1549" evidence="3">
    <location>
        <begin position="161"/>
        <end position="364"/>
    </location>
</feature>
<feature type="chain" id="PRO_5045128218" evidence="2">
    <location>
        <begin position="20"/>
        <end position="1037"/>
    </location>
</feature>
<evidence type="ECO:0000259" key="3">
    <source>
        <dbReference type="Pfam" id="PF07583"/>
    </source>
</evidence>
<dbReference type="RefSeq" id="WP_210652013.1">
    <property type="nucleotide sequence ID" value="NZ_JAGKQQ010000001.1"/>
</dbReference>
<organism evidence="6 7">
    <name type="scientific">Gemmata palustris</name>
    <dbReference type="NCBI Taxonomy" id="2822762"/>
    <lineage>
        <taxon>Bacteria</taxon>
        <taxon>Pseudomonadati</taxon>
        <taxon>Planctomycetota</taxon>
        <taxon>Planctomycetia</taxon>
        <taxon>Gemmatales</taxon>
        <taxon>Gemmataceae</taxon>
        <taxon>Gemmata</taxon>
    </lineage>
</organism>
<dbReference type="Pfam" id="PF07635">
    <property type="entry name" value="PSCyt1"/>
    <property type="match status" value="1"/>
</dbReference>
<evidence type="ECO:0000259" key="4">
    <source>
        <dbReference type="Pfam" id="PF07587"/>
    </source>
</evidence>
<dbReference type="InterPro" id="IPR036909">
    <property type="entry name" value="Cyt_c-like_dom_sf"/>
</dbReference>
<feature type="signal peptide" evidence="2">
    <location>
        <begin position="1"/>
        <end position="19"/>
    </location>
</feature>
<dbReference type="InterPro" id="IPR011429">
    <property type="entry name" value="Cyt_c_Planctomycete-type"/>
</dbReference>
<feature type="domain" description="Cytochrome C Planctomycete-type" evidence="5">
    <location>
        <begin position="58"/>
        <end position="117"/>
    </location>
</feature>